<sequence length="116" mass="12634">MQNFEPGDVVKVPFPYTDRATRQRRPALVISAANLQDTHGLLWVLMITSAENRGWPGDVAVPDLVKAGLPVPSVIRTAKVATIDARDAEPLGRIGARTRRQVSRNIDAVLRPDGDA</sequence>
<dbReference type="EMBL" id="BAAAEU010000001">
    <property type="protein sequence ID" value="GAA0703812.1"/>
    <property type="molecule type" value="Genomic_DNA"/>
</dbReference>
<dbReference type="RefSeq" id="WP_343785877.1">
    <property type="nucleotide sequence ID" value="NZ_BAAAEU010000001.1"/>
</dbReference>
<dbReference type="Gene3D" id="2.30.30.110">
    <property type="match status" value="1"/>
</dbReference>
<proteinExistence type="predicted"/>
<accession>A0ABP3THF5</accession>
<dbReference type="Pfam" id="PF02452">
    <property type="entry name" value="PemK_toxin"/>
    <property type="match status" value="1"/>
</dbReference>
<protein>
    <recommendedName>
        <fullName evidence="3">Type II toxin-antitoxin system PemK/MazF family toxin</fullName>
    </recommendedName>
</protein>
<reference evidence="2" key="1">
    <citation type="journal article" date="2019" name="Int. J. Syst. Evol. Microbiol.">
        <title>The Global Catalogue of Microorganisms (GCM) 10K type strain sequencing project: providing services to taxonomists for standard genome sequencing and annotation.</title>
        <authorList>
            <consortium name="The Broad Institute Genomics Platform"/>
            <consortium name="The Broad Institute Genome Sequencing Center for Infectious Disease"/>
            <person name="Wu L."/>
            <person name="Ma J."/>
        </authorList>
    </citation>
    <scope>NUCLEOTIDE SEQUENCE [LARGE SCALE GENOMIC DNA]</scope>
    <source>
        <strain evidence="2">JCM 15421</strain>
    </source>
</reference>
<evidence type="ECO:0000313" key="1">
    <source>
        <dbReference type="EMBL" id="GAA0703812.1"/>
    </source>
</evidence>
<comment type="caution">
    <text evidence="1">The sequence shown here is derived from an EMBL/GenBank/DDBJ whole genome shotgun (WGS) entry which is preliminary data.</text>
</comment>
<dbReference type="SUPFAM" id="SSF50118">
    <property type="entry name" value="Cell growth inhibitor/plasmid maintenance toxic component"/>
    <property type="match status" value="1"/>
</dbReference>
<dbReference type="Proteomes" id="UP001501523">
    <property type="component" value="Unassembled WGS sequence"/>
</dbReference>
<organism evidence="1 2">
    <name type="scientific">Dokdonella soli</name>
    <dbReference type="NCBI Taxonomy" id="529810"/>
    <lineage>
        <taxon>Bacteria</taxon>
        <taxon>Pseudomonadati</taxon>
        <taxon>Pseudomonadota</taxon>
        <taxon>Gammaproteobacteria</taxon>
        <taxon>Lysobacterales</taxon>
        <taxon>Rhodanobacteraceae</taxon>
        <taxon>Dokdonella</taxon>
    </lineage>
</organism>
<dbReference type="InterPro" id="IPR003477">
    <property type="entry name" value="PemK-like"/>
</dbReference>
<dbReference type="InterPro" id="IPR011067">
    <property type="entry name" value="Plasmid_toxin/cell-grow_inhib"/>
</dbReference>
<name>A0ABP3THF5_9GAMM</name>
<gene>
    <name evidence="1" type="ORF">GCM10009105_00180</name>
</gene>
<keyword evidence="2" id="KW-1185">Reference proteome</keyword>
<evidence type="ECO:0000313" key="2">
    <source>
        <dbReference type="Proteomes" id="UP001501523"/>
    </source>
</evidence>
<evidence type="ECO:0008006" key="3">
    <source>
        <dbReference type="Google" id="ProtNLM"/>
    </source>
</evidence>